<dbReference type="eggNOG" id="COG0584">
    <property type="taxonomic scope" value="Bacteria"/>
</dbReference>
<dbReference type="Gene3D" id="3.20.20.190">
    <property type="entry name" value="Phosphatidylinositol (PI) phosphodiesterase"/>
    <property type="match status" value="1"/>
</dbReference>
<dbReference type="PROSITE" id="PS51704">
    <property type="entry name" value="GP_PDE"/>
    <property type="match status" value="1"/>
</dbReference>
<evidence type="ECO:0000256" key="1">
    <source>
        <dbReference type="ARBA" id="ARBA00007277"/>
    </source>
</evidence>
<accession>I3CDL4</accession>
<dbReference type="Proteomes" id="UP000005744">
    <property type="component" value="Unassembled WGS sequence"/>
</dbReference>
<evidence type="ECO:0000259" key="8">
    <source>
        <dbReference type="PROSITE" id="PS51704"/>
    </source>
</evidence>
<feature type="signal peptide" evidence="7">
    <location>
        <begin position="1"/>
        <end position="18"/>
    </location>
</feature>
<keyword evidence="10" id="KW-1185">Reference proteome</keyword>
<dbReference type="PANTHER" id="PTHR43620">
    <property type="entry name" value="GLYCEROPHOSPHORYL DIESTER PHOSPHODIESTERASE"/>
    <property type="match status" value="1"/>
</dbReference>
<evidence type="ECO:0000256" key="3">
    <source>
        <dbReference type="ARBA" id="ARBA00022729"/>
    </source>
</evidence>
<evidence type="ECO:0000256" key="5">
    <source>
        <dbReference type="ARBA" id="ARBA00022801"/>
    </source>
</evidence>
<dbReference type="InterPro" id="IPR030395">
    <property type="entry name" value="GP_PDE_dom"/>
</dbReference>
<keyword evidence="5" id="KW-0378">Hydrolase</keyword>
<dbReference type="PANTHER" id="PTHR43620:SF7">
    <property type="entry name" value="GLYCEROPHOSPHODIESTER PHOSPHODIESTERASE GDPD5-RELATED"/>
    <property type="match status" value="1"/>
</dbReference>
<evidence type="ECO:0000256" key="6">
    <source>
        <dbReference type="ARBA" id="ARBA00047512"/>
    </source>
</evidence>
<dbReference type="EC" id="3.1.4.46" evidence="2"/>
<comment type="catalytic activity">
    <reaction evidence="6">
        <text>a sn-glycero-3-phosphodiester + H2O = an alcohol + sn-glycerol 3-phosphate + H(+)</text>
        <dbReference type="Rhea" id="RHEA:12969"/>
        <dbReference type="ChEBI" id="CHEBI:15377"/>
        <dbReference type="ChEBI" id="CHEBI:15378"/>
        <dbReference type="ChEBI" id="CHEBI:30879"/>
        <dbReference type="ChEBI" id="CHEBI:57597"/>
        <dbReference type="ChEBI" id="CHEBI:83408"/>
        <dbReference type="EC" id="3.1.4.46"/>
    </reaction>
</comment>
<evidence type="ECO:0000256" key="2">
    <source>
        <dbReference type="ARBA" id="ARBA00012247"/>
    </source>
</evidence>
<dbReference type="GO" id="GO:0006629">
    <property type="term" value="P:lipid metabolic process"/>
    <property type="evidence" value="ECO:0007669"/>
    <property type="project" value="InterPro"/>
</dbReference>
<name>I3CDL4_9GAMM</name>
<dbReference type="HOGENOM" id="CLU_036449_0_0_6"/>
<dbReference type="CDD" id="cd08560">
    <property type="entry name" value="GDPD_EcGlpQ_like_1"/>
    <property type="match status" value="1"/>
</dbReference>
<keyword evidence="4" id="KW-0319">Glycerol metabolism</keyword>
<dbReference type="GO" id="GO:0008889">
    <property type="term" value="F:glycerophosphodiester phosphodiesterase activity"/>
    <property type="evidence" value="ECO:0007669"/>
    <property type="project" value="UniProtKB-EC"/>
</dbReference>
<sequence length="451" mass="49510">MRMTLLLTLGLISQIVLADNEVLYNSETGAVHIPKMQVIGDTTGTLFSVDMQHMTNLNFAVTQVAPINETAARNIQVGVRPFYLIEDMSDSPLKTKLQQCNETPAKKTDFSIGHRGAAMQFPEHTKESYMAAARMGAGIIECDVTFTKDKQLVCRHSQCDLHTTTNILATPLASKCTVPFTPADATTGTPANAMCCTSDITLEEFKTLCGKMDASNPKATTIAEYLGGTANWRTDLYATCGTVMTHAESIELFKKLDVKMTPELKGASVTMPFDGTYTQAQYAQKMIDEYKTAGVPASHVFAQSFNLEDILYWIKNEPEFGQQAVFLDELETMDGLAASTARLPELVAQGVKIVGPPTWMLVTLDAEKNIIPSNYAKKAKELGLDIITWTLERSGLLKTGGGWYYQSINDTINNDGDMMVFLDVLAKQVGIRAIFSDWPATVTYYANCMGL</sequence>
<dbReference type="STRING" id="395493.BegalDRAFT_0796"/>
<evidence type="ECO:0000313" key="9">
    <source>
        <dbReference type="EMBL" id="EIJ41707.1"/>
    </source>
</evidence>
<proteinExistence type="inferred from homology"/>
<evidence type="ECO:0000256" key="7">
    <source>
        <dbReference type="SAM" id="SignalP"/>
    </source>
</evidence>
<dbReference type="GO" id="GO:0006071">
    <property type="term" value="P:glycerol metabolic process"/>
    <property type="evidence" value="ECO:0007669"/>
    <property type="project" value="UniProtKB-KW"/>
</dbReference>
<reference evidence="9 10" key="1">
    <citation type="submission" date="2011-11" db="EMBL/GenBank/DDBJ databases">
        <title>Improved High-Quality Draft sequence of Beggiatoa alba B18lD.</title>
        <authorList>
            <consortium name="US DOE Joint Genome Institute"/>
            <person name="Lucas S."/>
            <person name="Han J."/>
            <person name="Lapidus A."/>
            <person name="Cheng J.-F."/>
            <person name="Goodwin L."/>
            <person name="Pitluck S."/>
            <person name="Peters L."/>
            <person name="Mikhailova N."/>
            <person name="Held B."/>
            <person name="Detter J.C."/>
            <person name="Han C."/>
            <person name="Tapia R."/>
            <person name="Land M."/>
            <person name="Hauser L."/>
            <person name="Kyrpides N."/>
            <person name="Ivanova N."/>
            <person name="Pagani I."/>
            <person name="Samuel K."/>
            <person name="Teske A."/>
            <person name="Mueller J."/>
            <person name="Woyke T."/>
        </authorList>
    </citation>
    <scope>NUCLEOTIDE SEQUENCE [LARGE SCALE GENOMIC DNA]</scope>
    <source>
        <strain evidence="9 10">B18LD</strain>
    </source>
</reference>
<gene>
    <name evidence="9" type="ORF">BegalDRAFT_0796</name>
</gene>
<dbReference type="AlphaFoldDB" id="I3CDL4"/>
<dbReference type="EMBL" id="JH600070">
    <property type="protein sequence ID" value="EIJ41707.1"/>
    <property type="molecule type" value="Genomic_DNA"/>
</dbReference>
<protein>
    <recommendedName>
        <fullName evidence="2">glycerophosphodiester phosphodiesterase</fullName>
        <ecNumber evidence="2">3.1.4.46</ecNumber>
    </recommendedName>
</protein>
<evidence type="ECO:0000313" key="10">
    <source>
        <dbReference type="Proteomes" id="UP000005744"/>
    </source>
</evidence>
<dbReference type="Pfam" id="PF03009">
    <property type="entry name" value="GDPD"/>
    <property type="match status" value="1"/>
</dbReference>
<feature type="domain" description="GP-PDE" evidence="8">
    <location>
        <begin position="109"/>
        <end position="446"/>
    </location>
</feature>
<keyword evidence="3 7" id="KW-0732">Signal</keyword>
<dbReference type="SUPFAM" id="SSF51695">
    <property type="entry name" value="PLC-like phosphodiesterases"/>
    <property type="match status" value="1"/>
</dbReference>
<organism evidence="9 10">
    <name type="scientific">Beggiatoa alba B18LD</name>
    <dbReference type="NCBI Taxonomy" id="395493"/>
    <lineage>
        <taxon>Bacteria</taxon>
        <taxon>Pseudomonadati</taxon>
        <taxon>Pseudomonadota</taxon>
        <taxon>Gammaproteobacteria</taxon>
        <taxon>Thiotrichales</taxon>
        <taxon>Thiotrichaceae</taxon>
        <taxon>Beggiatoa</taxon>
    </lineage>
</organism>
<dbReference type="RefSeq" id="WP_002683891.1">
    <property type="nucleotide sequence ID" value="NZ_JH600070.1"/>
</dbReference>
<dbReference type="InterPro" id="IPR017946">
    <property type="entry name" value="PLC-like_Pdiesterase_TIM-brl"/>
</dbReference>
<feature type="chain" id="PRO_5003668778" description="glycerophosphodiester phosphodiesterase" evidence="7">
    <location>
        <begin position="19"/>
        <end position="451"/>
    </location>
</feature>
<evidence type="ECO:0000256" key="4">
    <source>
        <dbReference type="ARBA" id="ARBA00022798"/>
    </source>
</evidence>
<comment type="similarity">
    <text evidence="1">Belongs to the glycerophosphoryl diester phosphodiesterase family.</text>
</comment>